<dbReference type="PANTHER" id="PTHR33680:SF1">
    <property type="entry name" value="OS05G0489500 PROTEIN"/>
    <property type="match status" value="1"/>
</dbReference>
<dbReference type="Pfam" id="PF06839">
    <property type="entry name" value="Zn_ribbon_GRF"/>
    <property type="match status" value="2"/>
</dbReference>
<evidence type="ECO:0000313" key="7">
    <source>
        <dbReference type="EMBL" id="KAK1318497.1"/>
    </source>
</evidence>
<feature type="compositionally biased region" description="Polar residues" evidence="5">
    <location>
        <begin position="805"/>
        <end position="819"/>
    </location>
</feature>
<evidence type="ECO:0000256" key="2">
    <source>
        <dbReference type="ARBA" id="ARBA00022771"/>
    </source>
</evidence>
<proteinExistence type="predicted"/>
<keyword evidence="1" id="KW-0479">Metal-binding</keyword>
<dbReference type="Proteomes" id="UP001180020">
    <property type="component" value="Unassembled WGS sequence"/>
</dbReference>
<accession>A0AAV9EYL8</accession>
<feature type="region of interest" description="Disordered" evidence="5">
    <location>
        <begin position="778"/>
        <end position="826"/>
    </location>
</feature>
<feature type="region of interest" description="Disordered" evidence="5">
    <location>
        <begin position="692"/>
        <end position="753"/>
    </location>
</feature>
<feature type="region of interest" description="Disordered" evidence="5">
    <location>
        <begin position="231"/>
        <end position="285"/>
    </location>
</feature>
<feature type="region of interest" description="Disordered" evidence="5">
    <location>
        <begin position="334"/>
        <end position="388"/>
    </location>
</feature>
<keyword evidence="3" id="KW-0862">Zinc</keyword>
<feature type="domain" description="GRF-type" evidence="6">
    <location>
        <begin position="179"/>
        <end position="222"/>
    </location>
</feature>
<dbReference type="InterPro" id="IPR010666">
    <property type="entry name" value="Znf_GRF"/>
</dbReference>
<gene>
    <name evidence="7" type="ORF">QJS10_CPB04g00072</name>
</gene>
<dbReference type="PROSITE" id="PS51999">
    <property type="entry name" value="ZF_GRF"/>
    <property type="match status" value="2"/>
</dbReference>
<feature type="compositionally biased region" description="Polar residues" evidence="5">
    <location>
        <begin position="726"/>
        <end position="737"/>
    </location>
</feature>
<feature type="compositionally biased region" description="Polar residues" evidence="5">
    <location>
        <begin position="269"/>
        <end position="280"/>
    </location>
</feature>
<feature type="compositionally biased region" description="Polar residues" evidence="5">
    <location>
        <begin position="969"/>
        <end position="982"/>
    </location>
</feature>
<feature type="compositionally biased region" description="Basic and acidic residues" evidence="5">
    <location>
        <begin position="247"/>
        <end position="258"/>
    </location>
</feature>
<comment type="caution">
    <text evidence="7">The sequence shown here is derived from an EMBL/GenBank/DDBJ whole genome shotgun (WGS) entry which is preliminary data.</text>
</comment>
<dbReference type="EMBL" id="JAUJYO010000004">
    <property type="protein sequence ID" value="KAK1318497.1"/>
    <property type="molecule type" value="Genomic_DNA"/>
</dbReference>
<feature type="region of interest" description="Disordered" evidence="5">
    <location>
        <begin position="840"/>
        <end position="1000"/>
    </location>
</feature>
<evidence type="ECO:0000256" key="4">
    <source>
        <dbReference type="PROSITE-ProRule" id="PRU01343"/>
    </source>
</evidence>
<feature type="region of interest" description="Disordered" evidence="5">
    <location>
        <begin position="534"/>
        <end position="582"/>
    </location>
</feature>
<feature type="compositionally biased region" description="Basic and acidic residues" evidence="5">
    <location>
        <begin position="551"/>
        <end position="565"/>
    </location>
</feature>
<name>A0AAV9EYL8_ACOCL</name>
<reference evidence="7" key="1">
    <citation type="journal article" date="2023" name="Nat. Commun.">
        <title>Diploid and tetraploid genomes of Acorus and the evolution of monocots.</title>
        <authorList>
            <person name="Ma L."/>
            <person name="Liu K.W."/>
            <person name="Li Z."/>
            <person name="Hsiao Y.Y."/>
            <person name="Qi Y."/>
            <person name="Fu T."/>
            <person name="Tang G.D."/>
            <person name="Zhang D."/>
            <person name="Sun W.H."/>
            <person name="Liu D.K."/>
            <person name="Li Y."/>
            <person name="Chen G.Z."/>
            <person name="Liu X.D."/>
            <person name="Liao X.Y."/>
            <person name="Jiang Y.T."/>
            <person name="Yu X."/>
            <person name="Hao Y."/>
            <person name="Huang J."/>
            <person name="Zhao X.W."/>
            <person name="Ke S."/>
            <person name="Chen Y.Y."/>
            <person name="Wu W.L."/>
            <person name="Hsu J.L."/>
            <person name="Lin Y.F."/>
            <person name="Huang M.D."/>
            <person name="Li C.Y."/>
            <person name="Huang L."/>
            <person name="Wang Z.W."/>
            <person name="Zhao X."/>
            <person name="Zhong W.Y."/>
            <person name="Peng D.H."/>
            <person name="Ahmad S."/>
            <person name="Lan S."/>
            <person name="Zhang J.S."/>
            <person name="Tsai W.C."/>
            <person name="Van de Peer Y."/>
            <person name="Liu Z.J."/>
        </authorList>
    </citation>
    <scope>NUCLEOTIDE SEQUENCE</scope>
    <source>
        <strain evidence="7">CP</strain>
    </source>
</reference>
<sequence length="1115" mass="122303">MWCDTAVPVRSSKLANLKYPTCACGAGKCKLLVWNGGEKDGREYFACPLRKGQGACKFFQWVDAVERDHKVADSHLGESMSRSLHSAPYVLMDSEASNKPEDVPLHESITNEASPSPSPSPSPSTKGCAVKYENTHELLPPTKRPVLIVGKSIESSVQLVRENCKSFDCQDSEQSYPICACGAGRCSVLMWNIGDSAGRKYFACPMERGKGACNFFQWVSDVEGKHELAISHPGESNSWSPQSPSKELNDTEPMDKETSNTTEEELSNGSMANVPSSPSSKGCPANNVTVIERLSLTDDESVESFVKLGQEAFNLLQCVNDIEGRHNLAISHPGESISWSSHSPSKEFNDSNSMDQETSNVSDEELPDGLIDNEPSSSPSNKGCPVNDVTTSDLIQTIQRLNLDDGEQVESFIEMGKGACNFFQWVSDVEEKHDLTISHLGESNLWSSQSSSKELNGTYSMDKETGDIIEEELLNVSMDNEPSSASSKGCPAHSVTAIQRLSLTDGESVESLVQSEQRTCNFFQCVNDIEGGHVPTLSHPGESISWSSHSPSKEFNDSYSMDKETSNVSEDELPGGSMNNESSSSLSNKVCLANDVTVCHPIPPIQNLNLNEDEPDESFIEMDSEIQKFIQWCDRGGPVQSCQDIASLYPTCACGDGMCSILTWSDGENACGTYCACPVERWLDHSENDNEISADVSEGSNHSTPPPTESEEISEEDRVVRIEVSNQQDVKPSSPSSKEYLENAEPLSSTLSKEYVPENKKWLDHSEDDDNQISADVSEGINQCTPPPTASEEISEEDRVVRIKVSNQQDVKPSSSSSKECLENAEPLLSTLSKEYAPEHKKWLDHSEDDDNEISADVSEGSNQSTPPPTASEEISEEDRVVRIEVSNQQDVNALPPSSSSSKECLDNAEPLSSTLSKENVLKHKKWLDHSEDDDNEISTDVSEGSNQSTPPTASEEISEEDCVVRIEVSNQQDVTPSSSSKECLENAEPLSSTLSKEYAPEHKKWLDHSEDDDNEISADVSEGSNQSTPPPTASEEISEEDRVVCIEVSNQQDVNALPPLFPSSKECLENAQRLSSPLSKEYVAEHEKVTDFLPLIERLSSNNRQFNWCCCIVQ</sequence>
<evidence type="ECO:0000256" key="1">
    <source>
        <dbReference type="ARBA" id="ARBA00022723"/>
    </source>
</evidence>
<dbReference type="GO" id="GO:0008270">
    <property type="term" value="F:zinc ion binding"/>
    <property type="evidence" value="ECO:0007669"/>
    <property type="project" value="UniProtKB-KW"/>
</dbReference>
<feature type="compositionally biased region" description="Polar residues" evidence="5">
    <location>
        <begin position="234"/>
        <end position="246"/>
    </location>
</feature>
<feature type="compositionally biased region" description="Polar residues" evidence="5">
    <location>
        <begin position="939"/>
        <end position="953"/>
    </location>
</feature>
<evidence type="ECO:0000256" key="5">
    <source>
        <dbReference type="SAM" id="MobiDB-lite"/>
    </source>
</evidence>
<reference evidence="7" key="2">
    <citation type="submission" date="2023-06" db="EMBL/GenBank/DDBJ databases">
        <authorList>
            <person name="Ma L."/>
            <person name="Liu K.-W."/>
            <person name="Li Z."/>
            <person name="Hsiao Y.-Y."/>
            <person name="Qi Y."/>
            <person name="Fu T."/>
            <person name="Tang G."/>
            <person name="Zhang D."/>
            <person name="Sun W.-H."/>
            <person name="Liu D.-K."/>
            <person name="Li Y."/>
            <person name="Chen G.-Z."/>
            <person name="Liu X.-D."/>
            <person name="Liao X.-Y."/>
            <person name="Jiang Y.-T."/>
            <person name="Yu X."/>
            <person name="Hao Y."/>
            <person name="Huang J."/>
            <person name="Zhao X.-W."/>
            <person name="Ke S."/>
            <person name="Chen Y.-Y."/>
            <person name="Wu W.-L."/>
            <person name="Hsu J.-L."/>
            <person name="Lin Y.-F."/>
            <person name="Huang M.-D."/>
            <person name="Li C.-Y."/>
            <person name="Huang L."/>
            <person name="Wang Z.-W."/>
            <person name="Zhao X."/>
            <person name="Zhong W.-Y."/>
            <person name="Peng D.-H."/>
            <person name="Ahmad S."/>
            <person name="Lan S."/>
            <person name="Zhang J.-S."/>
            <person name="Tsai W.-C."/>
            <person name="Van De Peer Y."/>
            <person name="Liu Z.-J."/>
        </authorList>
    </citation>
    <scope>NUCLEOTIDE SEQUENCE</scope>
    <source>
        <strain evidence="7">CP</strain>
        <tissue evidence="7">Leaves</tissue>
    </source>
</reference>
<organism evidence="7 8">
    <name type="scientific">Acorus calamus</name>
    <name type="common">Sweet flag</name>
    <dbReference type="NCBI Taxonomy" id="4465"/>
    <lineage>
        <taxon>Eukaryota</taxon>
        <taxon>Viridiplantae</taxon>
        <taxon>Streptophyta</taxon>
        <taxon>Embryophyta</taxon>
        <taxon>Tracheophyta</taxon>
        <taxon>Spermatophyta</taxon>
        <taxon>Magnoliopsida</taxon>
        <taxon>Liliopsida</taxon>
        <taxon>Acoraceae</taxon>
        <taxon>Acorus</taxon>
    </lineage>
</organism>
<evidence type="ECO:0000259" key="6">
    <source>
        <dbReference type="PROSITE" id="PS51999"/>
    </source>
</evidence>
<protein>
    <recommendedName>
        <fullName evidence="6">GRF-type domain-containing protein</fullName>
    </recommendedName>
</protein>
<feature type="compositionally biased region" description="Polar residues" evidence="5">
    <location>
        <begin position="886"/>
        <end position="903"/>
    </location>
</feature>
<keyword evidence="8" id="KW-1185">Reference proteome</keyword>
<dbReference type="AlphaFoldDB" id="A0AAV9EYL8"/>
<keyword evidence="2 4" id="KW-0863">Zinc-finger</keyword>
<feature type="region of interest" description="Disordered" evidence="5">
    <location>
        <begin position="1014"/>
        <end position="1039"/>
    </location>
</feature>
<dbReference type="PANTHER" id="PTHR33680">
    <property type="entry name" value="OS07G0190500 PROTEIN"/>
    <property type="match status" value="1"/>
</dbReference>
<feature type="region of interest" description="Disordered" evidence="5">
    <location>
        <begin position="107"/>
        <end position="127"/>
    </location>
</feature>
<feature type="compositionally biased region" description="Polar residues" evidence="5">
    <location>
        <begin position="350"/>
        <end position="361"/>
    </location>
</feature>
<feature type="domain" description="GRF-type" evidence="6">
    <location>
        <begin position="22"/>
        <end position="65"/>
    </location>
</feature>
<evidence type="ECO:0000313" key="8">
    <source>
        <dbReference type="Proteomes" id="UP001180020"/>
    </source>
</evidence>
<evidence type="ECO:0000256" key="3">
    <source>
        <dbReference type="ARBA" id="ARBA00022833"/>
    </source>
</evidence>